<feature type="transmembrane region" description="Helical" evidence="1">
    <location>
        <begin position="65"/>
        <end position="88"/>
    </location>
</feature>
<evidence type="ECO:0000256" key="1">
    <source>
        <dbReference type="SAM" id="Phobius"/>
    </source>
</evidence>
<dbReference type="Gene3D" id="1.10.1760.20">
    <property type="match status" value="1"/>
</dbReference>
<dbReference type="PIRSF" id="PIRSF024534">
    <property type="entry name" value="ThiW"/>
    <property type="match status" value="1"/>
</dbReference>
<organism evidence="2 3">
    <name type="scientific">Candidatus Fimicola merdigallinarum</name>
    <dbReference type="NCBI Taxonomy" id="2840819"/>
    <lineage>
        <taxon>Bacteria</taxon>
        <taxon>Bacillati</taxon>
        <taxon>Bacillota</taxon>
        <taxon>Clostridia</taxon>
        <taxon>Lachnospirales</taxon>
        <taxon>Lachnospiraceae</taxon>
        <taxon>Lachnospiraceae incertae sedis</taxon>
        <taxon>Candidatus Fimicola</taxon>
    </lineage>
</organism>
<dbReference type="Pfam" id="PF09512">
    <property type="entry name" value="ThiW"/>
    <property type="match status" value="1"/>
</dbReference>
<keyword evidence="1" id="KW-1133">Transmembrane helix</keyword>
<dbReference type="NCBIfam" id="TIGR02359">
    <property type="entry name" value="thiW"/>
    <property type="match status" value="1"/>
</dbReference>
<proteinExistence type="predicted"/>
<keyword evidence="1" id="KW-0812">Transmembrane</keyword>
<name>A0A9D9DXT3_9FIRM</name>
<dbReference type="InterPro" id="IPR012652">
    <property type="entry name" value="ThiW"/>
</dbReference>
<evidence type="ECO:0000313" key="3">
    <source>
        <dbReference type="Proteomes" id="UP000823611"/>
    </source>
</evidence>
<dbReference type="AlphaFoldDB" id="A0A9D9DXT3"/>
<reference evidence="2" key="1">
    <citation type="submission" date="2020-10" db="EMBL/GenBank/DDBJ databases">
        <authorList>
            <person name="Gilroy R."/>
        </authorList>
    </citation>
    <scope>NUCLEOTIDE SEQUENCE</scope>
    <source>
        <strain evidence="2">F6-4510</strain>
    </source>
</reference>
<sequence length="162" mass="17332">MNTRKLTISAMFIAIGVLCGNIIYIPIGASKCFPIQHTINIISAVMLGPFYAVLNAFTISLLRNFMGTGSILAFSGSMIGAFLSGIFYKYSKNNILAVIGEVFGTGIVGGIISIPIAKFLMGSGSLSLFVYIVPFTLSSLSGGIIAYMILKSRTIVKFMCKF</sequence>
<evidence type="ECO:0000313" key="2">
    <source>
        <dbReference type="EMBL" id="MBO8434125.1"/>
    </source>
</evidence>
<gene>
    <name evidence="2" type="primary">thiW</name>
    <name evidence="2" type="ORF">IAC55_02220</name>
</gene>
<keyword evidence="1" id="KW-0472">Membrane</keyword>
<feature type="transmembrane region" description="Helical" evidence="1">
    <location>
        <begin position="6"/>
        <end position="27"/>
    </location>
</feature>
<dbReference type="EMBL" id="JADIMX010000043">
    <property type="protein sequence ID" value="MBO8434125.1"/>
    <property type="molecule type" value="Genomic_DNA"/>
</dbReference>
<reference evidence="2" key="2">
    <citation type="journal article" date="2021" name="PeerJ">
        <title>Extensive microbial diversity within the chicken gut microbiome revealed by metagenomics and culture.</title>
        <authorList>
            <person name="Gilroy R."/>
            <person name="Ravi A."/>
            <person name="Getino M."/>
            <person name="Pursley I."/>
            <person name="Horton D.L."/>
            <person name="Alikhan N.F."/>
            <person name="Baker D."/>
            <person name="Gharbi K."/>
            <person name="Hall N."/>
            <person name="Watson M."/>
            <person name="Adriaenssens E.M."/>
            <person name="Foster-Nyarko E."/>
            <person name="Jarju S."/>
            <person name="Secka A."/>
            <person name="Antonio M."/>
            <person name="Oren A."/>
            <person name="Chaudhuri R.R."/>
            <person name="La Ragione R."/>
            <person name="Hildebrand F."/>
            <person name="Pallen M.J."/>
        </authorList>
    </citation>
    <scope>NUCLEOTIDE SEQUENCE</scope>
    <source>
        <strain evidence="2">F6-4510</strain>
    </source>
</reference>
<feature type="transmembrane region" description="Helical" evidence="1">
    <location>
        <begin position="95"/>
        <end position="116"/>
    </location>
</feature>
<feature type="transmembrane region" description="Helical" evidence="1">
    <location>
        <begin position="128"/>
        <end position="150"/>
    </location>
</feature>
<dbReference type="Proteomes" id="UP000823611">
    <property type="component" value="Unassembled WGS sequence"/>
</dbReference>
<comment type="caution">
    <text evidence="2">The sequence shown here is derived from an EMBL/GenBank/DDBJ whole genome shotgun (WGS) entry which is preliminary data.</text>
</comment>
<accession>A0A9D9DXT3</accession>
<feature type="transmembrane region" description="Helical" evidence="1">
    <location>
        <begin position="39"/>
        <end position="59"/>
    </location>
</feature>
<protein>
    <submittedName>
        <fullName evidence="2">Energy coupling factor transporter S component ThiW</fullName>
    </submittedName>
</protein>